<dbReference type="AlphaFoldDB" id="A0AAV2P8K2"/>
<reference evidence="1" key="1">
    <citation type="submission" date="2024-04" db="EMBL/GenBank/DDBJ databases">
        <authorList>
            <consortium name="Molecular Ecology Group"/>
        </authorList>
    </citation>
    <scope>NUCLEOTIDE SEQUENCE</scope>
</reference>
<protein>
    <submittedName>
        <fullName evidence="1">Uncharacterized protein</fullName>
    </submittedName>
</protein>
<organism evidence="1 2">
    <name type="scientific">Lasius platythorax</name>
    <dbReference type="NCBI Taxonomy" id="488582"/>
    <lineage>
        <taxon>Eukaryota</taxon>
        <taxon>Metazoa</taxon>
        <taxon>Ecdysozoa</taxon>
        <taxon>Arthropoda</taxon>
        <taxon>Hexapoda</taxon>
        <taxon>Insecta</taxon>
        <taxon>Pterygota</taxon>
        <taxon>Neoptera</taxon>
        <taxon>Endopterygota</taxon>
        <taxon>Hymenoptera</taxon>
        <taxon>Apocrita</taxon>
        <taxon>Aculeata</taxon>
        <taxon>Formicoidea</taxon>
        <taxon>Formicidae</taxon>
        <taxon>Formicinae</taxon>
        <taxon>Lasius</taxon>
        <taxon>Lasius</taxon>
    </lineage>
</organism>
<sequence length="73" mass="8056">MKSVHRGDGLFPESLLQILPWYPGFHRTAAPVFCVSLRYLPLEENLWQIVLTVGMVPPGARNIPSLAKADAAV</sequence>
<evidence type="ECO:0000313" key="1">
    <source>
        <dbReference type="EMBL" id="CAL1689256.1"/>
    </source>
</evidence>
<accession>A0AAV2P8K2</accession>
<dbReference type="Proteomes" id="UP001497644">
    <property type="component" value="Chromosome 9"/>
</dbReference>
<evidence type="ECO:0000313" key="2">
    <source>
        <dbReference type="Proteomes" id="UP001497644"/>
    </source>
</evidence>
<keyword evidence="2" id="KW-1185">Reference proteome</keyword>
<gene>
    <name evidence="1" type="ORF">LPLAT_LOCUS14217</name>
</gene>
<name>A0AAV2P8K2_9HYME</name>
<dbReference type="EMBL" id="OZ034832">
    <property type="protein sequence ID" value="CAL1689256.1"/>
    <property type="molecule type" value="Genomic_DNA"/>
</dbReference>
<proteinExistence type="predicted"/>